<dbReference type="GO" id="GO:0005911">
    <property type="term" value="C:cell-cell junction"/>
    <property type="evidence" value="ECO:0007669"/>
    <property type="project" value="TreeGrafter"/>
</dbReference>
<evidence type="ECO:0000256" key="3">
    <source>
        <dbReference type="ARBA" id="ARBA00023157"/>
    </source>
</evidence>
<dbReference type="OrthoDB" id="10039395at2759"/>
<dbReference type="SUPFAM" id="SSF48726">
    <property type="entry name" value="Immunoglobulin"/>
    <property type="match status" value="3"/>
</dbReference>
<comment type="caution">
    <text evidence="7">The sequence shown here is derived from an EMBL/GenBank/DDBJ whole genome shotgun (WGS) entry which is preliminary data.</text>
</comment>
<comment type="subcellular location">
    <subcellularLocation>
        <location evidence="1">Membrane</location>
        <topology evidence="1">Single-pass type I membrane protein</topology>
    </subcellularLocation>
</comment>
<dbReference type="PROSITE" id="PS50835">
    <property type="entry name" value="IG_LIKE"/>
    <property type="match status" value="3"/>
</dbReference>
<dbReference type="InterPro" id="IPR003598">
    <property type="entry name" value="Ig_sub2"/>
</dbReference>
<dbReference type="SMART" id="SM00408">
    <property type="entry name" value="IGc2"/>
    <property type="match status" value="3"/>
</dbReference>
<dbReference type="GO" id="GO:0050839">
    <property type="term" value="F:cell adhesion molecule binding"/>
    <property type="evidence" value="ECO:0007669"/>
    <property type="project" value="TreeGrafter"/>
</dbReference>
<sequence length="417" mass="46773">MTGIYAAQQFEIKPSNIEVNPGDTAVLTCKVHNRQGECAWLKDGKVMGKIDAKYEFSREPPDGDCSIRIRNAKIEEDDGMWQCQVTQIALTDPTLTAPEVKFTVREPPVLPRLKTTPIFFPLGIHVDKPKTWQAVSVLDYVFQKDHNGKMLKCVAIHAAYETLTKEIRIPLEVLYLPEIRLEGQPVRDIEEGESVSVKCVVDANPQANVIWKKSGYSSIYALKDQIEFMPVKRSDSGVYSCSATNDVGTSHELEVNIDVKYKPQILNVSPIHGATVAVYNSTTLVCEAEGNPPPKYSWLQKMGGDGIEWQQRGNTAVLLIQNVTYQYQGQYVCEASNVINGHTYKSTSAEISLDVTVGKKKAIERVTVCQVQSHIRKATCRYFIFHFLSNMRFQIDKEQLLNGKCRSTKLAGDSTFQ</sequence>
<dbReference type="InterPro" id="IPR036179">
    <property type="entry name" value="Ig-like_dom_sf"/>
</dbReference>
<evidence type="ECO:0000256" key="2">
    <source>
        <dbReference type="ARBA" id="ARBA00023136"/>
    </source>
</evidence>
<dbReference type="GO" id="GO:0098609">
    <property type="term" value="P:cell-cell adhesion"/>
    <property type="evidence" value="ECO:0007669"/>
    <property type="project" value="TreeGrafter"/>
</dbReference>
<evidence type="ECO:0000259" key="6">
    <source>
        <dbReference type="PROSITE" id="PS50835"/>
    </source>
</evidence>
<accession>A0A8X6WSS5</accession>
<dbReference type="CDD" id="cd00096">
    <property type="entry name" value="Ig"/>
    <property type="match status" value="1"/>
</dbReference>
<dbReference type="InterPro" id="IPR013098">
    <property type="entry name" value="Ig_I-set"/>
</dbReference>
<keyword evidence="3" id="KW-1015">Disulfide bond</keyword>
<evidence type="ECO:0000256" key="4">
    <source>
        <dbReference type="ARBA" id="ARBA00023180"/>
    </source>
</evidence>
<dbReference type="Pfam" id="PF07679">
    <property type="entry name" value="I-set"/>
    <property type="match status" value="1"/>
</dbReference>
<dbReference type="PANTHER" id="PTHR11640:SF154">
    <property type="entry name" value="IRREGULAR CHIASM C-ROUGHEST PROTEIN-LIKE PROTEIN"/>
    <property type="match status" value="1"/>
</dbReference>
<evidence type="ECO:0000313" key="7">
    <source>
        <dbReference type="EMBL" id="GFY40792.1"/>
    </source>
</evidence>
<dbReference type="Pfam" id="PF13927">
    <property type="entry name" value="Ig_3"/>
    <property type="match status" value="2"/>
</dbReference>
<organism evidence="7 8">
    <name type="scientific">Trichonephila inaurata madagascariensis</name>
    <dbReference type="NCBI Taxonomy" id="2747483"/>
    <lineage>
        <taxon>Eukaryota</taxon>
        <taxon>Metazoa</taxon>
        <taxon>Ecdysozoa</taxon>
        <taxon>Arthropoda</taxon>
        <taxon>Chelicerata</taxon>
        <taxon>Arachnida</taxon>
        <taxon>Araneae</taxon>
        <taxon>Araneomorphae</taxon>
        <taxon>Entelegynae</taxon>
        <taxon>Araneoidea</taxon>
        <taxon>Nephilidae</taxon>
        <taxon>Trichonephila</taxon>
        <taxon>Trichonephila inaurata</taxon>
    </lineage>
</organism>
<dbReference type="Proteomes" id="UP000886998">
    <property type="component" value="Unassembled WGS sequence"/>
</dbReference>
<dbReference type="InterPro" id="IPR007110">
    <property type="entry name" value="Ig-like_dom"/>
</dbReference>
<dbReference type="InterPro" id="IPR003599">
    <property type="entry name" value="Ig_sub"/>
</dbReference>
<keyword evidence="8" id="KW-1185">Reference proteome</keyword>
<dbReference type="InterPro" id="IPR013783">
    <property type="entry name" value="Ig-like_fold"/>
</dbReference>
<dbReference type="Gene3D" id="2.60.40.10">
    <property type="entry name" value="Immunoglobulins"/>
    <property type="match status" value="4"/>
</dbReference>
<evidence type="ECO:0000256" key="1">
    <source>
        <dbReference type="ARBA" id="ARBA00004479"/>
    </source>
</evidence>
<keyword evidence="2" id="KW-0472">Membrane</keyword>
<evidence type="ECO:0000256" key="5">
    <source>
        <dbReference type="ARBA" id="ARBA00023319"/>
    </source>
</evidence>
<dbReference type="EMBL" id="BMAV01002096">
    <property type="protein sequence ID" value="GFY40792.1"/>
    <property type="molecule type" value="Genomic_DNA"/>
</dbReference>
<keyword evidence="5" id="KW-0393">Immunoglobulin domain</keyword>
<feature type="domain" description="Ig-like" evidence="6">
    <location>
        <begin position="263"/>
        <end position="352"/>
    </location>
</feature>
<evidence type="ECO:0000313" key="8">
    <source>
        <dbReference type="Proteomes" id="UP000886998"/>
    </source>
</evidence>
<keyword evidence="4" id="KW-0325">Glycoprotein</keyword>
<proteinExistence type="predicted"/>
<feature type="domain" description="Ig-like" evidence="6">
    <location>
        <begin position="8"/>
        <end position="96"/>
    </location>
</feature>
<dbReference type="PANTHER" id="PTHR11640">
    <property type="entry name" value="NEPHRIN"/>
    <property type="match status" value="1"/>
</dbReference>
<dbReference type="AlphaFoldDB" id="A0A8X6WSS5"/>
<reference evidence="7" key="1">
    <citation type="submission" date="2020-08" db="EMBL/GenBank/DDBJ databases">
        <title>Multicomponent nature underlies the extraordinary mechanical properties of spider dragline silk.</title>
        <authorList>
            <person name="Kono N."/>
            <person name="Nakamura H."/>
            <person name="Mori M."/>
            <person name="Yoshida Y."/>
            <person name="Ohtoshi R."/>
            <person name="Malay A.D."/>
            <person name="Moran D.A.P."/>
            <person name="Tomita M."/>
            <person name="Numata K."/>
            <person name="Arakawa K."/>
        </authorList>
    </citation>
    <scope>NUCLEOTIDE SEQUENCE</scope>
</reference>
<name>A0A8X6WSS5_9ARAC</name>
<dbReference type="SMART" id="SM00409">
    <property type="entry name" value="IG"/>
    <property type="match status" value="3"/>
</dbReference>
<dbReference type="InterPro" id="IPR051275">
    <property type="entry name" value="Cell_adhesion_signaling"/>
</dbReference>
<feature type="domain" description="Ig-like" evidence="6">
    <location>
        <begin position="177"/>
        <end position="256"/>
    </location>
</feature>
<gene>
    <name evidence="7" type="ORF">TNIN_232931</name>
</gene>
<protein>
    <submittedName>
        <fullName evidence="7">Putative cell adhesion molecule</fullName>
    </submittedName>
</protein>
<dbReference type="GO" id="GO:0005886">
    <property type="term" value="C:plasma membrane"/>
    <property type="evidence" value="ECO:0007669"/>
    <property type="project" value="TreeGrafter"/>
</dbReference>